<evidence type="ECO:0000256" key="4">
    <source>
        <dbReference type="SAM" id="SignalP"/>
    </source>
</evidence>
<evidence type="ECO:0000256" key="3">
    <source>
        <dbReference type="PROSITE-ProRule" id="PRU00339"/>
    </source>
</evidence>
<dbReference type="Pfam" id="PF13432">
    <property type="entry name" value="TPR_16"/>
    <property type="match status" value="2"/>
</dbReference>
<dbReference type="Proteomes" id="UP001160625">
    <property type="component" value="Unassembled WGS sequence"/>
</dbReference>
<dbReference type="InterPro" id="IPR024618">
    <property type="entry name" value="DUF3857"/>
</dbReference>
<proteinExistence type="predicted"/>
<gene>
    <name evidence="6" type="ORF">QGN17_09940</name>
</gene>
<dbReference type="InterPro" id="IPR011990">
    <property type="entry name" value="TPR-like_helical_dom_sf"/>
</dbReference>
<keyword evidence="4" id="KW-0732">Signal</keyword>
<keyword evidence="7" id="KW-1185">Reference proteome</keyword>
<protein>
    <submittedName>
        <fullName evidence="6">DUF3857 domain-containing protein</fullName>
    </submittedName>
</protein>
<accession>A0ABT6N2Q7</accession>
<feature type="repeat" description="TPR" evidence="3">
    <location>
        <begin position="836"/>
        <end position="869"/>
    </location>
</feature>
<dbReference type="Gene3D" id="1.25.40.10">
    <property type="entry name" value="Tetratricopeptide repeat domain"/>
    <property type="match status" value="5"/>
</dbReference>
<dbReference type="RefSeq" id="WP_281044317.1">
    <property type="nucleotide sequence ID" value="NZ_JARYGZ010000001.1"/>
</dbReference>
<evidence type="ECO:0000313" key="7">
    <source>
        <dbReference type="Proteomes" id="UP001160625"/>
    </source>
</evidence>
<comment type="caution">
    <text evidence="6">The sequence shown here is derived from an EMBL/GenBank/DDBJ whole genome shotgun (WGS) entry which is preliminary data.</text>
</comment>
<dbReference type="SUPFAM" id="SSF54001">
    <property type="entry name" value="Cysteine proteinases"/>
    <property type="match status" value="1"/>
</dbReference>
<dbReference type="Gene3D" id="3.10.620.30">
    <property type="match status" value="1"/>
</dbReference>
<feature type="signal peptide" evidence="4">
    <location>
        <begin position="1"/>
        <end position="29"/>
    </location>
</feature>
<dbReference type="Gene3D" id="2.60.40.3140">
    <property type="match status" value="1"/>
</dbReference>
<dbReference type="PROSITE" id="PS50005">
    <property type="entry name" value="TPR"/>
    <property type="match status" value="4"/>
</dbReference>
<keyword evidence="1" id="KW-0677">Repeat</keyword>
<sequence>MRGVMGRALSGVSAAALLAMTGAASPAWASDKLTVAPPAAWIVPVAAPADDGKSGDVPLKLLLRDEQVDLQPGKVTRYFESVFKVQTPQGLSAGAVAFAWNPDTQTPVVHKLQIRRGTQVIDVLGSGQTFTVLRRETNLENAVLDGQLTASIQPEGLQVGDVVDFSLSIATSDPAMGDHVEHAGAAWNGVPIERAHLRAQWPSSVTMRIQPDGGLATPKVVRKGALSSIELSADNVEPLVLPKGAPMRYQYGRLIELSDMSSWNGVVTLLAPLYAKAEILPANGAVQAEIAKIKAASPDPKIRAEAALALVQDRVRYVFLGMNDGGLVPAEAETTWSRRFGDCKGKTVLLLAMLHALDIDAVPVLVSTTLGDGLDKRLPEIGLFDHVLVRATIGGRVYWLDGTRVGDRALDGIETPDLKWGLPLAPGNAALVAMRPAPYDKPQTDVAIRIDATAGLSTPAPVHIERVVRGDEAVGTNLALANLAGDTRDRALREFWKQRYDFVDPKTVTTSYDPVARTLTFGMDGTTKMDWNEGWYEADHVWVGYTADFSRDPGPDSDAPYAVGYPSYTHVTETILLPPKAGAFTITPGSDVDQTVAGMEYHRHARIEGDRFVVEESDRSVEPEFPAAQATSAQDTLRKLAKKGVFLNRPANYVDTAALATDATTVNGLIEQASTLIDLGRHQEAVDRLSKAIALDPKNAMAMADRGIAHAHLDQRDAAKADFDAAAALDPRNYVVFQGRGFLAESAEQSQDAVDQFSAALAIKPDSTFALWHRAMAYRALHKDDQALADATVLLATNPGDPNMRLLRANILMSRGDAAGTAREAEALAAAAPTNSYALVVAGRIYDAAGRRDDAMIAIGKALAIKPEAYIYINRYNIRPRSDVEGRQADLDAALQLDPKMQEAIATKADFLGEQGHWREAAALLSGPIATRPSDVDLLSQRGIAYAKLGEKALADKDFAAARATAKTAGALNNLCWQKATAGVALDSALDECTQALALSPDASNIRDSRAFVLLRLGKLDEALAEYDRALAQSPNFPASLYGKAVTEQRKGDDMAAARDAAAAIKLSPRVRERFDEYGVGMKPAAVAKAP</sequence>
<evidence type="ECO:0000256" key="1">
    <source>
        <dbReference type="ARBA" id="ARBA00022737"/>
    </source>
</evidence>
<reference evidence="6" key="1">
    <citation type="submission" date="2023-04" db="EMBL/GenBank/DDBJ databases">
        <title>Sphingomonas sp. MAHUQ-71 isolated from rice field.</title>
        <authorList>
            <person name="Huq M.A."/>
        </authorList>
    </citation>
    <scope>NUCLEOTIDE SEQUENCE</scope>
    <source>
        <strain evidence="6">MAHUQ-71</strain>
    </source>
</reference>
<dbReference type="Pfam" id="PF12969">
    <property type="entry name" value="DUF3857"/>
    <property type="match status" value="1"/>
</dbReference>
<dbReference type="SMART" id="SM00028">
    <property type="entry name" value="TPR"/>
    <property type="match status" value="8"/>
</dbReference>
<keyword evidence="2 3" id="KW-0802">TPR repeat</keyword>
<feature type="repeat" description="TPR" evidence="3">
    <location>
        <begin position="1004"/>
        <end position="1037"/>
    </location>
</feature>
<feature type="domain" description="DUF3857" evidence="5">
    <location>
        <begin position="73"/>
        <end position="238"/>
    </location>
</feature>
<feature type="chain" id="PRO_5046744268" evidence="4">
    <location>
        <begin position="30"/>
        <end position="1091"/>
    </location>
</feature>
<dbReference type="InterPro" id="IPR019734">
    <property type="entry name" value="TPR_rpt"/>
</dbReference>
<dbReference type="PANTHER" id="PTHR44858:SF1">
    <property type="entry name" value="UDP-N-ACETYLGLUCOSAMINE--PEPTIDE N-ACETYLGLUCOSAMINYLTRANSFERASE SPINDLY-RELATED"/>
    <property type="match status" value="1"/>
</dbReference>
<feature type="repeat" description="TPR" evidence="3">
    <location>
        <begin position="700"/>
        <end position="733"/>
    </location>
</feature>
<name>A0ABT6N2Q7_9SPHN</name>
<dbReference type="SUPFAM" id="SSF48452">
    <property type="entry name" value="TPR-like"/>
    <property type="match status" value="2"/>
</dbReference>
<evidence type="ECO:0000259" key="5">
    <source>
        <dbReference type="Pfam" id="PF12969"/>
    </source>
</evidence>
<dbReference type="EMBL" id="JARYGZ010000001">
    <property type="protein sequence ID" value="MDH7639049.1"/>
    <property type="molecule type" value="Genomic_DNA"/>
</dbReference>
<dbReference type="PANTHER" id="PTHR44858">
    <property type="entry name" value="TETRATRICOPEPTIDE REPEAT PROTEIN 6"/>
    <property type="match status" value="1"/>
</dbReference>
<evidence type="ECO:0000313" key="6">
    <source>
        <dbReference type="EMBL" id="MDH7639049.1"/>
    </source>
</evidence>
<dbReference type="InterPro" id="IPR038765">
    <property type="entry name" value="Papain-like_cys_pep_sf"/>
</dbReference>
<evidence type="ECO:0000256" key="2">
    <source>
        <dbReference type="ARBA" id="ARBA00022803"/>
    </source>
</evidence>
<feature type="repeat" description="TPR" evidence="3">
    <location>
        <begin position="666"/>
        <end position="699"/>
    </location>
</feature>
<organism evidence="6 7">
    <name type="scientific">Sphingomonas oryzagri</name>
    <dbReference type="NCBI Taxonomy" id="3042314"/>
    <lineage>
        <taxon>Bacteria</taxon>
        <taxon>Pseudomonadati</taxon>
        <taxon>Pseudomonadota</taxon>
        <taxon>Alphaproteobacteria</taxon>
        <taxon>Sphingomonadales</taxon>
        <taxon>Sphingomonadaceae</taxon>
        <taxon>Sphingomonas</taxon>
    </lineage>
</organism>
<dbReference type="InterPro" id="IPR050498">
    <property type="entry name" value="Ycf3"/>
</dbReference>